<proteinExistence type="predicted"/>
<name>A0ABR2HUP2_9EUKA</name>
<comment type="caution">
    <text evidence="1">The sequence shown here is derived from an EMBL/GenBank/DDBJ whole genome shotgun (WGS) entry which is preliminary data.</text>
</comment>
<evidence type="ECO:0008006" key="3">
    <source>
        <dbReference type="Google" id="ProtNLM"/>
    </source>
</evidence>
<organism evidence="1 2">
    <name type="scientific">Tritrichomonas musculus</name>
    <dbReference type="NCBI Taxonomy" id="1915356"/>
    <lineage>
        <taxon>Eukaryota</taxon>
        <taxon>Metamonada</taxon>
        <taxon>Parabasalia</taxon>
        <taxon>Tritrichomonadida</taxon>
        <taxon>Tritrichomonadidae</taxon>
        <taxon>Tritrichomonas</taxon>
    </lineage>
</organism>
<protein>
    <recommendedName>
        <fullName evidence="3">Initiator binding domain-containing protein</fullName>
    </recommendedName>
</protein>
<keyword evidence="2" id="KW-1185">Reference proteome</keyword>
<evidence type="ECO:0000313" key="2">
    <source>
        <dbReference type="Proteomes" id="UP001470230"/>
    </source>
</evidence>
<dbReference type="EMBL" id="JAPFFF010000023">
    <property type="protein sequence ID" value="KAK8852475.1"/>
    <property type="molecule type" value="Genomic_DNA"/>
</dbReference>
<evidence type="ECO:0000313" key="1">
    <source>
        <dbReference type="EMBL" id="KAK8852475.1"/>
    </source>
</evidence>
<accession>A0ABR2HUP2</accession>
<sequence>MTYYPYSYSQPYSQIQIIPRVIASGPPQYNFNPVPNINSTILYNRNDNTGMNTFNKSSYNDPMINNNNIKINKDRNISTIFELPQINQNSTSVAHNDSLKVKPEINVQKNSELPKEPPKLIDPPVLYLFNVNLCTQRYQTVKTIPIPFDMRLSNNGRFDCLDDAMTFIGRHCHYHHNQFTKPLAKMYLPFCRVMSFELGKYIIPRNLKKIEFESAFAVAQKRISMDTLT</sequence>
<dbReference type="Proteomes" id="UP001470230">
    <property type="component" value="Unassembled WGS sequence"/>
</dbReference>
<reference evidence="1 2" key="1">
    <citation type="submission" date="2024-04" db="EMBL/GenBank/DDBJ databases">
        <title>Tritrichomonas musculus Genome.</title>
        <authorList>
            <person name="Alves-Ferreira E."/>
            <person name="Grigg M."/>
            <person name="Lorenzi H."/>
            <person name="Galac M."/>
        </authorList>
    </citation>
    <scope>NUCLEOTIDE SEQUENCE [LARGE SCALE GENOMIC DNA]</scope>
    <source>
        <strain evidence="1 2">EAF2021</strain>
    </source>
</reference>
<gene>
    <name evidence="1" type="ORF">M9Y10_017451</name>
</gene>